<comment type="caution">
    <text evidence="1">The sequence shown here is derived from an EMBL/GenBank/DDBJ whole genome shotgun (WGS) entry which is preliminary data.</text>
</comment>
<evidence type="ECO:0008006" key="3">
    <source>
        <dbReference type="Google" id="ProtNLM"/>
    </source>
</evidence>
<evidence type="ECO:0000313" key="2">
    <source>
        <dbReference type="Proteomes" id="UP000712007"/>
    </source>
</evidence>
<dbReference type="EMBL" id="JADIMV010000153">
    <property type="protein sequence ID" value="MBO8440760.1"/>
    <property type="molecule type" value="Genomic_DNA"/>
</dbReference>
<dbReference type="AlphaFoldDB" id="A0A940IFK8"/>
<dbReference type="Proteomes" id="UP000712007">
    <property type="component" value="Unassembled WGS sequence"/>
</dbReference>
<protein>
    <recommendedName>
        <fullName evidence="3">Lipoprotein</fullName>
    </recommendedName>
</protein>
<dbReference type="PROSITE" id="PS51257">
    <property type="entry name" value="PROKAR_LIPOPROTEIN"/>
    <property type="match status" value="1"/>
</dbReference>
<evidence type="ECO:0000313" key="1">
    <source>
        <dbReference type="EMBL" id="MBO8440760.1"/>
    </source>
</evidence>
<accession>A0A940IFK8</accession>
<sequence length="141" mass="15703">MNVRKLLMVSVLAALTGLSSCEKEPVYNTYENPHWTVGSYEGISESCTIVMDLPSNLKPYQDEADVVGAFIGDECRGVSTQQEGLFYIIVSGASNENGNITLRYWSARNKYMYQVNEVIPFEINAQKGTTDEPFVPSFSIL</sequence>
<organism evidence="1 2">
    <name type="scientific">Candidatus Aphodosoma intestinipullorum</name>
    <dbReference type="NCBI Taxonomy" id="2840674"/>
    <lineage>
        <taxon>Bacteria</taxon>
        <taxon>Pseudomonadati</taxon>
        <taxon>Bacteroidota</taxon>
        <taxon>Bacteroidia</taxon>
        <taxon>Bacteroidales</taxon>
        <taxon>Candidatus Aphodosoma</taxon>
    </lineage>
</organism>
<name>A0A940IFK8_9BACT</name>
<proteinExistence type="predicted"/>
<gene>
    <name evidence="1" type="ORF">IAC51_08955</name>
</gene>
<reference evidence="1" key="1">
    <citation type="submission" date="2020-10" db="EMBL/GenBank/DDBJ databases">
        <authorList>
            <person name="Gilroy R."/>
        </authorList>
    </citation>
    <scope>NUCLEOTIDE SEQUENCE</scope>
    <source>
        <strain evidence="1">3924</strain>
    </source>
</reference>
<reference evidence="1" key="2">
    <citation type="journal article" date="2021" name="PeerJ">
        <title>Extensive microbial diversity within the chicken gut microbiome revealed by metagenomics and culture.</title>
        <authorList>
            <person name="Gilroy R."/>
            <person name="Ravi A."/>
            <person name="Getino M."/>
            <person name="Pursley I."/>
            <person name="Horton D.L."/>
            <person name="Alikhan N.F."/>
            <person name="Baker D."/>
            <person name="Gharbi K."/>
            <person name="Hall N."/>
            <person name="Watson M."/>
            <person name="Adriaenssens E.M."/>
            <person name="Foster-Nyarko E."/>
            <person name="Jarju S."/>
            <person name="Secka A."/>
            <person name="Antonio M."/>
            <person name="Oren A."/>
            <person name="Chaudhuri R.R."/>
            <person name="La Ragione R."/>
            <person name="Hildebrand F."/>
            <person name="Pallen M.J."/>
        </authorList>
    </citation>
    <scope>NUCLEOTIDE SEQUENCE</scope>
    <source>
        <strain evidence="1">3924</strain>
    </source>
</reference>